<evidence type="ECO:0000259" key="6">
    <source>
        <dbReference type="Pfam" id="PF23726"/>
    </source>
</evidence>
<evidence type="ECO:0000259" key="5">
    <source>
        <dbReference type="Pfam" id="PF10433"/>
    </source>
</evidence>
<feature type="domain" description="RSE1/DDB1/CPSF1 C-terminal" evidence="4">
    <location>
        <begin position="766"/>
        <end position="1011"/>
    </location>
</feature>
<dbReference type="EMBL" id="BTGC01000005">
    <property type="protein sequence ID" value="GMM51306.1"/>
    <property type="molecule type" value="Genomic_DNA"/>
</dbReference>
<feature type="domain" description="RSE1/DDB1/CPSF1 first beta-propeller" evidence="5">
    <location>
        <begin position="127"/>
        <end position="339"/>
    </location>
</feature>
<proteinExistence type="predicted"/>
<dbReference type="InterPro" id="IPR018846">
    <property type="entry name" value="Beta-prop_RSE1/DDB1/CPSF1_1st"/>
</dbReference>
<dbReference type="InterPro" id="IPR058543">
    <property type="entry name" value="Beta-prop_RSE1/DDB1/CPSF1_2nd"/>
</dbReference>
<dbReference type="InterPro" id="IPR036322">
    <property type="entry name" value="WD40_repeat_dom_sf"/>
</dbReference>
<dbReference type="Pfam" id="PF03178">
    <property type="entry name" value="CPSF_A"/>
    <property type="match status" value="1"/>
</dbReference>
<name>A0AAV5RJF5_STABA</name>
<comment type="caution">
    <text evidence="7">The sequence shown here is derived from an EMBL/GenBank/DDBJ whole genome shotgun (WGS) entry which is preliminary data.</text>
</comment>
<evidence type="ECO:0000256" key="2">
    <source>
        <dbReference type="ARBA" id="ARBA00022664"/>
    </source>
</evidence>
<dbReference type="PANTHER" id="PTHR10644">
    <property type="entry name" value="DNA REPAIR/RNA PROCESSING CPSF FAMILY"/>
    <property type="match status" value="1"/>
</dbReference>
<keyword evidence="2" id="KW-0507">mRNA processing</keyword>
<evidence type="ECO:0000313" key="7">
    <source>
        <dbReference type="EMBL" id="GMM51306.1"/>
    </source>
</evidence>
<evidence type="ECO:0000313" key="8">
    <source>
        <dbReference type="Proteomes" id="UP001362899"/>
    </source>
</evidence>
<dbReference type="InterPro" id="IPR004871">
    <property type="entry name" value="RSE1/DDB1/CPSF1_C"/>
</dbReference>
<dbReference type="InterPro" id="IPR015943">
    <property type="entry name" value="WD40/YVTN_repeat-like_dom_sf"/>
</dbReference>
<dbReference type="SUPFAM" id="SSF50978">
    <property type="entry name" value="WD40 repeat-like"/>
    <property type="match status" value="1"/>
</dbReference>
<dbReference type="Pfam" id="PF10433">
    <property type="entry name" value="Beta-prop_RSE1_1st"/>
    <property type="match status" value="1"/>
</dbReference>
<sequence>MEQPLLYHLTTRLPDSVTAAVVCTYEDKSEIIIVAKGQYLEALDIVDDDFNTKCRINLFSTIRSISTSGGSTFFLANGNAEVLEYSFSIQTSTFEIVSRTALIPSDISSDGLQAGGSNTSSELPILHANSLRRTIPGEYLAADSRNRVIFTCAIEKARTVLTKNDGVINAFSANQTMTVCYDMLSFTPKNVDSNNSSFVCLEKIRYGSMELCLYQFNLGLNLMLKSWSCSVPQDSNFAVTLNSFIVVFTDSEMLLINSTGKIIDKLEGQVVCATAVKVGFIIAQLISTEWVSIKIILSESGASLEKTQVCGLVTPLARSCVILDKGYVVVFPQQGGDDVIAEIVNSKPLEVNVVCSNSSLSPLLAATLRKRQIVACSGANSTSKIKSLEMALPVTEFAQTELPNRALRVFCCKQRKDSVGHDLIVLCFSNSTTTLTVTEEGSVEEVGESVTGLSESIETLGVSFVSSGLCQIHSRGFRFIVNKQVSTWLAPNRALITCFAFSPSQVVIALDSGYIIYFEARETGLVESQQRILLKANAIAFKYQNAHELRSSEIIVSDSSSNCLRVYSTDNLRQVKLLSLQWEVISLLSTKDALYVAHTNGRVTIQRDDEQQVVTLGNKAVSLFDYNGSAIAVIPNRNAFLLTDWMVLPISRSLVFDSCHTFLTSEGESNLAAVSKNGLHIFNLAANLGTVTTDDSESQGTIVANLYFSNGVNVILTDKLIKTETSTISINDPVDSQDHQKNPAINFGATIKFDDSEYLAVAAGLSLYIYKLNPYSKLEFVYTTPISSKCNFLCPFNGMLLTALRNEIILFTPGKKQLLRKSYIKLEASNIKSVRCSRDLIYVGDSQASVQVVRFSNHHLQLVAADFVPRGAQSMVLLDHSSICIGDRLGNIALLRFVKADDLNDSNKSTRSNTHEILTSVDKLELLNSFCVNDAITSLSKGILSPAGVESIVYTTISGTCGVLTPLVTSDEYKTMKLVERVLQRKFKTHLNFRSGIASPRNIVDGDLCELILQSENSDLCADAAEELDLLPLQLKISVSSSRCRV</sequence>
<gene>
    <name evidence="7" type="ORF">DASB73_022640</name>
</gene>
<dbReference type="InterPro" id="IPR050358">
    <property type="entry name" value="RSE1/DDB1/CFT1"/>
</dbReference>
<feature type="domain" description="RSE1/DDB1/CPSF1 second beta-propeller" evidence="6">
    <location>
        <begin position="395"/>
        <end position="684"/>
    </location>
</feature>
<evidence type="ECO:0000256" key="1">
    <source>
        <dbReference type="ARBA" id="ARBA00004123"/>
    </source>
</evidence>
<evidence type="ECO:0000256" key="3">
    <source>
        <dbReference type="ARBA" id="ARBA00023242"/>
    </source>
</evidence>
<dbReference type="SUPFAM" id="SSF101898">
    <property type="entry name" value="NHL repeat"/>
    <property type="match status" value="1"/>
</dbReference>
<dbReference type="GO" id="GO:0006397">
    <property type="term" value="P:mRNA processing"/>
    <property type="evidence" value="ECO:0007669"/>
    <property type="project" value="UniProtKB-KW"/>
</dbReference>
<organism evidence="7 8">
    <name type="scientific">Starmerella bacillaris</name>
    <name type="common">Yeast</name>
    <name type="synonym">Candida zemplinina</name>
    <dbReference type="NCBI Taxonomy" id="1247836"/>
    <lineage>
        <taxon>Eukaryota</taxon>
        <taxon>Fungi</taxon>
        <taxon>Dikarya</taxon>
        <taxon>Ascomycota</taxon>
        <taxon>Saccharomycotina</taxon>
        <taxon>Dipodascomycetes</taxon>
        <taxon>Dipodascales</taxon>
        <taxon>Trichomonascaceae</taxon>
        <taxon>Starmerella</taxon>
    </lineage>
</organism>
<dbReference type="Proteomes" id="UP001362899">
    <property type="component" value="Unassembled WGS sequence"/>
</dbReference>
<dbReference type="Gene3D" id="2.130.10.10">
    <property type="entry name" value="YVTN repeat-like/Quinoprotein amine dehydrogenase"/>
    <property type="match status" value="3"/>
</dbReference>
<dbReference type="GO" id="GO:0005634">
    <property type="term" value="C:nucleus"/>
    <property type="evidence" value="ECO:0007669"/>
    <property type="project" value="UniProtKB-SubCell"/>
</dbReference>
<dbReference type="Pfam" id="PF23726">
    <property type="entry name" value="Beta-prop_RSE1_2nd"/>
    <property type="match status" value="1"/>
</dbReference>
<dbReference type="AlphaFoldDB" id="A0AAV5RJF5"/>
<comment type="subcellular location">
    <subcellularLocation>
        <location evidence="1">Nucleus</location>
    </subcellularLocation>
</comment>
<dbReference type="GO" id="GO:0003676">
    <property type="term" value="F:nucleic acid binding"/>
    <property type="evidence" value="ECO:0007669"/>
    <property type="project" value="InterPro"/>
</dbReference>
<protein>
    <submittedName>
        <fullName evidence="7">U2 snRNP complex subunit</fullName>
    </submittedName>
</protein>
<accession>A0AAV5RJF5</accession>
<evidence type="ECO:0000259" key="4">
    <source>
        <dbReference type="Pfam" id="PF03178"/>
    </source>
</evidence>
<keyword evidence="3" id="KW-0539">Nucleus</keyword>
<reference evidence="7 8" key="1">
    <citation type="journal article" date="2023" name="Elife">
        <title>Identification of key yeast species and microbe-microbe interactions impacting larval growth of Drosophila in the wild.</title>
        <authorList>
            <person name="Mure A."/>
            <person name="Sugiura Y."/>
            <person name="Maeda R."/>
            <person name="Honda K."/>
            <person name="Sakurai N."/>
            <person name="Takahashi Y."/>
            <person name="Watada M."/>
            <person name="Katoh T."/>
            <person name="Gotoh A."/>
            <person name="Gotoh Y."/>
            <person name="Taniguchi I."/>
            <person name="Nakamura K."/>
            <person name="Hayashi T."/>
            <person name="Katayama T."/>
            <person name="Uemura T."/>
            <person name="Hattori Y."/>
        </authorList>
    </citation>
    <scope>NUCLEOTIDE SEQUENCE [LARGE SCALE GENOMIC DNA]</scope>
    <source>
        <strain evidence="7 8">SB-73</strain>
    </source>
</reference>
<keyword evidence="8" id="KW-1185">Reference proteome</keyword>